<evidence type="ECO:0000313" key="2">
    <source>
        <dbReference type="EMBL" id="RHW28830.1"/>
    </source>
</evidence>
<sequence length="157" mass="17212">MQEVARRYEDDWQVVDVANGACSTAYAEPFILGVDGPSLARLAEAGLTTPKHRAGIVRSTEAMTSSFTRTRVSISGHGAWEFVDGRSWEAERALLNQLRERYPDRLVLEDHGLGPDDEVCPARASRRRPPAAGTATWPACPPPRRPTVGSSRLTTAR</sequence>
<comment type="caution">
    <text evidence="2">The sequence shown here is derived from an EMBL/GenBank/DDBJ whole genome shotgun (WGS) entry which is preliminary data.</text>
</comment>
<keyword evidence="3" id="KW-1185">Reference proteome</keyword>
<feature type="region of interest" description="Disordered" evidence="1">
    <location>
        <begin position="116"/>
        <end position="157"/>
    </location>
</feature>
<protein>
    <submittedName>
        <fullName evidence="2">Uncharacterized protein</fullName>
    </submittedName>
</protein>
<evidence type="ECO:0000256" key="1">
    <source>
        <dbReference type="SAM" id="MobiDB-lite"/>
    </source>
</evidence>
<name>A0A417Y7V7_9ACTN</name>
<accession>A0A417Y7V7</accession>
<dbReference type="Proteomes" id="UP000283644">
    <property type="component" value="Unassembled WGS sequence"/>
</dbReference>
<dbReference type="AlphaFoldDB" id="A0A417Y7V7"/>
<evidence type="ECO:0000313" key="3">
    <source>
        <dbReference type="Proteomes" id="UP000283644"/>
    </source>
</evidence>
<proteinExistence type="predicted"/>
<dbReference type="EMBL" id="QXGH01000009">
    <property type="protein sequence ID" value="RHW28830.1"/>
    <property type="molecule type" value="Genomic_DNA"/>
</dbReference>
<dbReference type="RefSeq" id="WP_118922451.1">
    <property type="nucleotide sequence ID" value="NZ_QXGH01000009.1"/>
</dbReference>
<gene>
    <name evidence="2" type="ORF">D0Z08_03010</name>
</gene>
<feature type="compositionally biased region" description="Polar residues" evidence="1">
    <location>
        <begin position="148"/>
        <end position="157"/>
    </location>
</feature>
<reference evidence="2 3" key="1">
    <citation type="submission" date="2018-09" db="EMBL/GenBank/DDBJ databases">
        <title>Genome sequencing of Nocardioides immobilis CCTCC AB 2017083 for comparison to Nocardioides silvaticus.</title>
        <authorList>
            <person name="Li C."/>
            <person name="Wang G."/>
        </authorList>
    </citation>
    <scope>NUCLEOTIDE SEQUENCE [LARGE SCALE GENOMIC DNA]</scope>
    <source>
        <strain evidence="2 3">CCTCC AB 2017083</strain>
    </source>
</reference>
<organism evidence="2 3">
    <name type="scientific">Nocardioides immobilis</name>
    <dbReference type="NCBI Taxonomy" id="2049295"/>
    <lineage>
        <taxon>Bacteria</taxon>
        <taxon>Bacillati</taxon>
        <taxon>Actinomycetota</taxon>
        <taxon>Actinomycetes</taxon>
        <taxon>Propionibacteriales</taxon>
        <taxon>Nocardioidaceae</taxon>
        <taxon>Nocardioides</taxon>
    </lineage>
</organism>